<dbReference type="InterPro" id="IPR023346">
    <property type="entry name" value="Lysozyme-like_dom_sf"/>
</dbReference>
<proteinExistence type="predicted"/>
<dbReference type="Proteomes" id="UP000074561">
    <property type="component" value="Chromosome"/>
</dbReference>
<sequence length="172" mass="19499">MKTRKKCAACRIGWILLYGPASMLLPTEVARADCFDDAAIYHRVNPTILRAIAWQESHNKADAIHVNSNGSTDYGVMQINSVHLAELSKYGVHRQTLLQPCQNVYIAAWHLRRMVSKYGNNWKAVGAYHSERSLERDAYTLRIQRIVAAWSDNPLAASDRHDAENQKLNVKP</sequence>
<feature type="chain" id="PRO_5007277711" evidence="1">
    <location>
        <begin position="24"/>
        <end position="172"/>
    </location>
</feature>
<dbReference type="EMBL" id="CP013234">
    <property type="protein sequence ID" value="AMP06987.1"/>
    <property type="molecule type" value="Genomic_DNA"/>
</dbReference>
<dbReference type="KEGG" id="cpra:CPter91_4688"/>
<dbReference type="CDD" id="cd13400">
    <property type="entry name" value="LT_IagB-like"/>
    <property type="match status" value="1"/>
</dbReference>
<feature type="signal peptide" evidence="1">
    <location>
        <begin position="1"/>
        <end position="23"/>
    </location>
</feature>
<keyword evidence="1" id="KW-0732">Signal</keyword>
<dbReference type="PATRIC" id="fig|279113.9.peg.4645"/>
<accession>A0A127QA97</accession>
<reference evidence="3 4" key="1">
    <citation type="submission" date="2015-11" db="EMBL/GenBank/DDBJ databases">
        <title>Exploring the genomic traits of fungus-feeding bacterial genus Collimonas.</title>
        <authorList>
            <person name="Song C."/>
            <person name="Schmidt R."/>
            <person name="de Jager V."/>
            <person name="Krzyzanowska D."/>
            <person name="Jongedijk E."/>
            <person name="Cankar K."/>
            <person name="Beekwilder J."/>
            <person name="van Veen A."/>
            <person name="de Boer W."/>
            <person name="van Veen J.A."/>
            <person name="Garbeva P."/>
        </authorList>
    </citation>
    <scope>NUCLEOTIDE SEQUENCE [LARGE SCALE GENOMIC DNA]</scope>
    <source>
        <strain evidence="3 4">Ter91</strain>
    </source>
</reference>
<dbReference type="InterPro" id="IPR008258">
    <property type="entry name" value="Transglycosylase_SLT_dom_1"/>
</dbReference>
<feature type="domain" description="Transglycosylase SLT" evidence="2">
    <location>
        <begin position="34"/>
        <end position="130"/>
    </location>
</feature>
<protein>
    <submittedName>
        <fullName evidence="3">Transglycosylase SLT domain protein</fullName>
    </submittedName>
</protein>
<evidence type="ECO:0000313" key="3">
    <source>
        <dbReference type="EMBL" id="AMP06987.1"/>
    </source>
</evidence>
<dbReference type="STRING" id="279113.CPter91_4688"/>
<dbReference type="SUPFAM" id="SSF53955">
    <property type="entry name" value="Lysozyme-like"/>
    <property type="match status" value="1"/>
</dbReference>
<gene>
    <name evidence="3" type="primary">hpa2</name>
    <name evidence="3" type="ORF">CPter91_4688</name>
</gene>
<evidence type="ECO:0000259" key="2">
    <source>
        <dbReference type="Pfam" id="PF01464"/>
    </source>
</evidence>
<evidence type="ECO:0000313" key="4">
    <source>
        <dbReference type="Proteomes" id="UP000074561"/>
    </source>
</evidence>
<dbReference type="Gene3D" id="1.10.530.10">
    <property type="match status" value="1"/>
</dbReference>
<organism evidence="3 4">
    <name type="scientific">Collimonas pratensis</name>
    <dbReference type="NCBI Taxonomy" id="279113"/>
    <lineage>
        <taxon>Bacteria</taxon>
        <taxon>Pseudomonadati</taxon>
        <taxon>Pseudomonadota</taxon>
        <taxon>Betaproteobacteria</taxon>
        <taxon>Burkholderiales</taxon>
        <taxon>Oxalobacteraceae</taxon>
        <taxon>Collimonas</taxon>
    </lineage>
</organism>
<dbReference type="Pfam" id="PF01464">
    <property type="entry name" value="SLT"/>
    <property type="match status" value="1"/>
</dbReference>
<dbReference type="AlphaFoldDB" id="A0A127QA97"/>
<evidence type="ECO:0000256" key="1">
    <source>
        <dbReference type="SAM" id="SignalP"/>
    </source>
</evidence>
<name>A0A127QA97_9BURK</name>